<dbReference type="InterPro" id="IPR003806">
    <property type="entry name" value="ATP-grasp_PylC-type"/>
</dbReference>
<dbReference type="PROSITE" id="PS50975">
    <property type="entry name" value="ATP_GRASP"/>
    <property type="match status" value="1"/>
</dbReference>
<dbReference type="Proteomes" id="UP001596460">
    <property type="component" value="Unassembled WGS sequence"/>
</dbReference>
<sequence length="393" mass="44702">MWKSIIVPANQSVSVVASLRALSPEGVHTVVVSEDETVPAFASKYADETVVVPSPHEDVIAYKDALVSLSMRPDVEAILPIREEDAYILSRYVEDFKPHVEIGWPSFDAVRVAQDGYRLATVAEDIGLRVPKTERLTDVTDWDRELIVKPRYGILTHDYVDHLEATECEGRQRPEYIPRGVSPDVDQLIEDMLGHVPVVQECHWGEEYSFRALYDHGEPVKTSLRRQLRGKTYAGGMSVFREMTRDPEVEELAESLLTHLEWNGLASVQFIKERETGEFYLLEINPRVWASVNLDIRAGATYPYDYWLTNQGRKDEIRPGYEEGVATHLLVGELQYLRSVLVDDFPNVDKPSMREAFVEVASSVYQHPHFDYISFDDPKPFARGVLNTLFSAS</sequence>
<dbReference type="RefSeq" id="WP_390245316.1">
    <property type="nucleotide sequence ID" value="NZ_JBHTAB010000006.1"/>
</dbReference>
<organism evidence="4 5">
    <name type="scientific">Haloferax chudinovii</name>
    <dbReference type="NCBI Taxonomy" id="1109010"/>
    <lineage>
        <taxon>Archaea</taxon>
        <taxon>Methanobacteriati</taxon>
        <taxon>Methanobacteriota</taxon>
        <taxon>Stenosarchaea group</taxon>
        <taxon>Halobacteria</taxon>
        <taxon>Halobacteriales</taxon>
        <taxon>Haloferacaceae</taxon>
        <taxon>Haloferax</taxon>
    </lineage>
</organism>
<dbReference type="Pfam" id="PF02655">
    <property type="entry name" value="ATP-grasp_3"/>
    <property type="match status" value="1"/>
</dbReference>
<protein>
    <submittedName>
        <fullName evidence="4">ATP-grasp domain-containing protein</fullName>
    </submittedName>
</protein>
<dbReference type="InterPro" id="IPR011761">
    <property type="entry name" value="ATP-grasp"/>
</dbReference>
<evidence type="ECO:0000256" key="2">
    <source>
        <dbReference type="PROSITE-ProRule" id="PRU00409"/>
    </source>
</evidence>
<dbReference type="AlphaFoldDB" id="A0ABD5XKX1"/>
<comment type="cofactor">
    <cofactor evidence="1">
        <name>Mn(2+)</name>
        <dbReference type="ChEBI" id="CHEBI:29035"/>
    </cofactor>
</comment>
<keyword evidence="2" id="KW-0067">ATP-binding</keyword>
<proteinExistence type="predicted"/>
<evidence type="ECO:0000256" key="1">
    <source>
        <dbReference type="ARBA" id="ARBA00001936"/>
    </source>
</evidence>
<accession>A0ABD5XKX1</accession>
<dbReference type="GO" id="GO:0005524">
    <property type="term" value="F:ATP binding"/>
    <property type="evidence" value="ECO:0007669"/>
    <property type="project" value="UniProtKB-UniRule"/>
</dbReference>
<feature type="domain" description="ATP-grasp" evidence="3">
    <location>
        <begin position="104"/>
        <end position="313"/>
    </location>
</feature>
<dbReference type="PROSITE" id="PS00867">
    <property type="entry name" value="CPSASE_2"/>
    <property type="match status" value="1"/>
</dbReference>
<evidence type="ECO:0000313" key="4">
    <source>
        <dbReference type="EMBL" id="MFC7130249.1"/>
    </source>
</evidence>
<keyword evidence="5" id="KW-1185">Reference proteome</keyword>
<reference evidence="4 5" key="1">
    <citation type="journal article" date="2019" name="Int. J. Syst. Evol. Microbiol.">
        <title>The Global Catalogue of Microorganisms (GCM) 10K type strain sequencing project: providing services to taxonomists for standard genome sequencing and annotation.</title>
        <authorList>
            <consortium name="The Broad Institute Genomics Platform"/>
            <consortium name="The Broad Institute Genome Sequencing Center for Infectious Disease"/>
            <person name="Wu L."/>
            <person name="Ma J."/>
        </authorList>
    </citation>
    <scope>NUCLEOTIDE SEQUENCE [LARGE SCALE GENOMIC DNA]</scope>
    <source>
        <strain evidence="4 5">DSM 26526</strain>
    </source>
</reference>
<evidence type="ECO:0000313" key="5">
    <source>
        <dbReference type="Proteomes" id="UP001596460"/>
    </source>
</evidence>
<evidence type="ECO:0000259" key="3">
    <source>
        <dbReference type="PROSITE" id="PS50975"/>
    </source>
</evidence>
<dbReference type="SUPFAM" id="SSF56059">
    <property type="entry name" value="Glutathione synthetase ATP-binding domain-like"/>
    <property type="match status" value="1"/>
</dbReference>
<comment type="caution">
    <text evidence="4">The sequence shown here is derived from an EMBL/GenBank/DDBJ whole genome shotgun (WGS) entry which is preliminary data.</text>
</comment>
<dbReference type="Gene3D" id="3.30.470.20">
    <property type="entry name" value="ATP-grasp fold, B domain"/>
    <property type="match status" value="1"/>
</dbReference>
<dbReference type="EMBL" id="JBHTAB010000006">
    <property type="protein sequence ID" value="MFC7130249.1"/>
    <property type="molecule type" value="Genomic_DNA"/>
</dbReference>
<keyword evidence="2" id="KW-0547">Nucleotide-binding</keyword>
<dbReference type="InterPro" id="IPR005479">
    <property type="entry name" value="CPAse_ATP-bd"/>
</dbReference>
<gene>
    <name evidence="4" type="ORF">ACFQI8_12730</name>
</gene>
<name>A0ABD5XKX1_9EURY</name>
<dbReference type="Gene3D" id="3.40.50.20">
    <property type="match status" value="1"/>
</dbReference>